<dbReference type="GeneTree" id="ENSGT00940000177294"/>
<keyword evidence="1" id="KW-0472">Membrane</keyword>
<proteinExistence type="predicted"/>
<dbReference type="Proteomes" id="UP000694389">
    <property type="component" value="Unassembled WGS sequence"/>
</dbReference>
<feature type="transmembrane region" description="Helical" evidence="1">
    <location>
        <begin position="115"/>
        <end position="137"/>
    </location>
</feature>
<dbReference type="Ensembl" id="ENSDLAT00005047486.2">
    <property type="protein sequence ID" value="ENSDLAP00005044486.2"/>
    <property type="gene ID" value="ENSDLAG00005019721.2"/>
</dbReference>
<keyword evidence="1" id="KW-0812">Transmembrane</keyword>
<evidence type="ECO:0000313" key="3">
    <source>
        <dbReference type="Proteomes" id="UP000694389"/>
    </source>
</evidence>
<keyword evidence="3" id="KW-1185">Reference proteome</keyword>
<reference evidence="2" key="1">
    <citation type="submission" date="2025-08" db="UniProtKB">
        <authorList>
            <consortium name="Ensembl"/>
        </authorList>
    </citation>
    <scope>IDENTIFICATION</scope>
</reference>
<name>A0A8C4NSN2_DICLA</name>
<evidence type="ECO:0000256" key="1">
    <source>
        <dbReference type="SAM" id="Phobius"/>
    </source>
</evidence>
<feature type="transmembrane region" description="Helical" evidence="1">
    <location>
        <begin position="149"/>
        <end position="170"/>
    </location>
</feature>
<organism evidence="2 3">
    <name type="scientific">Dicentrarchus labrax</name>
    <name type="common">European seabass</name>
    <name type="synonym">Morone labrax</name>
    <dbReference type="NCBI Taxonomy" id="13489"/>
    <lineage>
        <taxon>Eukaryota</taxon>
        <taxon>Metazoa</taxon>
        <taxon>Chordata</taxon>
        <taxon>Craniata</taxon>
        <taxon>Vertebrata</taxon>
        <taxon>Euteleostomi</taxon>
        <taxon>Actinopterygii</taxon>
        <taxon>Neopterygii</taxon>
        <taxon>Teleostei</taxon>
        <taxon>Neoteleostei</taxon>
        <taxon>Acanthomorphata</taxon>
        <taxon>Eupercaria</taxon>
        <taxon>Moronidae</taxon>
        <taxon>Dicentrarchus</taxon>
    </lineage>
</organism>
<evidence type="ECO:0000313" key="2">
    <source>
        <dbReference type="Ensembl" id="ENSDLAP00005044486.2"/>
    </source>
</evidence>
<sequence length="196" mass="20612">ISPFSNTAAIFVSGFSAASLSFLASKRGLYNKIGRRASHIFNALGPSFCGNSGSSGSTTMCFLSLDHPLSLPFRPFSFGAALGSADEGDVSVLMAFLSVEDAVDVADFVEGSTAWASFGAAVVLVLSLNPVFLLVSVFSEESFPSLLEFVARLVFILCFSECTFTSALLARTEVSLVVGDFISALEIFSLIDLAEG</sequence>
<accession>A0A8C4NSN2</accession>
<protein>
    <submittedName>
        <fullName evidence="2">Uncharacterized protein</fullName>
    </submittedName>
</protein>
<feature type="transmembrane region" description="Helical" evidence="1">
    <location>
        <begin position="6"/>
        <end position="25"/>
    </location>
</feature>
<dbReference type="AlphaFoldDB" id="A0A8C4NSN2"/>
<keyword evidence="1" id="KW-1133">Transmembrane helix</keyword>
<reference evidence="2" key="2">
    <citation type="submission" date="2025-09" db="UniProtKB">
        <authorList>
            <consortium name="Ensembl"/>
        </authorList>
    </citation>
    <scope>IDENTIFICATION</scope>
</reference>